<evidence type="ECO:0000313" key="4">
    <source>
        <dbReference type="Proteomes" id="UP000541610"/>
    </source>
</evidence>
<feature type="compositionally biased region" description="Low complexity" evidence="1">
    <location>
        <begin position="148"/>
        <end position="172"/>
    </location>
</feature>
<keyword evidence="2" id="KW-0472">Membrane</keyword>
<comment type="caution">
    <text evidence="3">The sequence shown here is derived from an EMBL/GenBank/DDBJ whole genome shotgun (WGS) entry which is preliminary data.</text>
</comment>
<feature type="region of interest" description="Disordered" evidence="1">
    <location>
        <begin position="286"/>
        <end position="313"/>
    </location>
</feature>
<dbReference type="Proteomes" id="UP000541610">
    <property type="component" value="Unassembled WGS sequence"/>
</dbReference>
<accession>A0A7J6NU74</accession>
<keyword evidence="2" id="KW-0812">Transmembrane</keyword>
<sequence>NVSTTAPLSTTTGPPRDYCPDGFCIDSRVVGSVSSPQCIYPSPEELGSGAYCKDWQDSAGRVCFPLSNLSCYCKKLRQVAPIVSSPGQQPPGWVPVDCVYPTTTPPPLTTPAPSTSNCRPLYSMVILSSFPFCLAISLVLAQGNVSSTTPSSTSGASTTPSVTSTTSTAPVSTTPPPTKYCPIGWCLDTQWFKGRPCITPKPSDLKICWDNFCKADANNRDIHPTNAQGRGQGTYCKDWQDPAGRVCFHDIKLPCHCDGFNSTPFALSSRDGWSVADPCSYPPPPGPLTSASPASRTTTSAPTSPTAGPLSDSSGVRPAVILYTALACILSLFFVR</sequence>
<evidence type="ECO:0000313" key="3">
    <source>
        <dbReference type="EMBL" id="KAF4687482.1"/>
    </source>
</evidence>
<dbReference type="OrthoDB" id="446249at2759"/>
<feature type="non-terminal residue" evidence="3">
    <location>
        <position position="1"/>
    </location>
</feature>
<evidence type="ECO:0000256" key="1">
    <source>
        <dbReference type="SAM" id="MobiDB-lite"/>
    </source>
</evidence>
<dbReference type="AlphaFoldDB" id="A0A7J6NU74"/>
<dbReference type="EMBL" id="JABANP010000184">
    <property type="protein sequence ID" value="KAF4687482.1"/>
    <property type="molecule type" value="Genomic_DNA"/>
</dbReference>
<feature type="compositionally biased region" description="Low complexity" evidence="1">
    <location>
        <begin position="288"/>
        <end position="311"/>
    </location>
</feature>
<feature type="region of interest" description="Disordered" evidence="1">
    <location>
        <begin position="148"/>
        <end position="175"/>
    </location>
</feature>
<organism evidence="3 4">
    <name type="scientific">Perkinsus olseni</name>
    <name type="common">Perkinsus atlanticus</name>
    <dbReference type="NCBI Taxonomy" id="32597"/>
    <lineage>
        <taxon>Eukaryota</taxon>
        <taxon>Sar</taxon>
        <taxon>Alveolata</taxon>
        <taxon>Perkinsozoa</taxon>
        <taxon>Perkinsea</taxon>
        <taxon>Perkinsida</taxon>
        <taxon>Perkinsidae</taxon>
        <taxon>Perkinsus</taxon>
    </lineage>
</organism>
<feature type="transmembrane region" description="Helical" evidence="2">
    <location>
        <begin position="315"/>
        <end position="335"/>
    </location>
</feature>
<protein>
    <submittedName>
        <fullName evidence="3">Uncharacterized protein</fullName>
    </submittedName>
</protein>
<proteinExistence type="predicted"/>
<keyword evidence="2" id="KW-1133">Transmembrane helix</keyword>
<evidence type="ECO:0000256" key="2">
    <source>
        <dbReference type="SAM" id="Phobius"/>
    </source>
</evidence>
<gene>
    <name evidence="3" type="ORF">FOZ60_003848</name>
</gene>
<reference evidence="3 4" key="1">
    <citation type="submission" date="2020-04" db="EMBL/GenBank/DDBJ databases">
        <title>Perkinsus olseni comparative genomics.</title>
        <authorList>
            <person name="Bogema D.R."/>
        </authorList>
    </citation>
    <scope>NUCLEOTIDE SEQUENCE [LARGE SCALE GENOMIC DNA]</scope>
    <source>
        <strain evidence="3">00978-12</strain>
    </source>
</reference>
<name>A0A7J6NU74_PEROL</name>